<dbReference type="AlphaFoldDB" id="A0A1S1REX8"/>
<organism evidence="1 2">
    <name type="scientific">Parafrankia colletiae</name>
    <dbReference type="NCBI Taxonomy" id="573497"/>
    <lineage>
        <taxon>Bacteria</taxon>
        <taxon>Bacillati</taxon>
        <taxon>Actinomycetota</taxon>
        <taxon>Actinomycetes</taxon>
        <taxon>Frankiales</taxon>
        <taxon>Frankiaceae</taxon>
        <taxon>Parafrankia</taxon>
    </lineage>
</organism>
<evidence type="ECO:0008006" key="3">
    <source>
        <dbReference type="Google" id="ProtNLM"/>
    </source>
</evidence>
<evidence type="ECO:0000313" key="1">
    <source>
        <dbReference type="EMBL" id="OHV44309.1"/>
    </source>
</evidence>
<dbReference type="RefSeq" id="WP_071082446.1">
    <property type="nucleotide sequence ID" value="NZ_MBLM01000022.1"/>
</dbReference>
<comment type="caution">
    <text evidence="1">The sequence shown here is derived from an EMBL/GenBank/DDBJ whole genome shotgun (WGS) entry which is preliminary data.</text>
</comment>
<keyword evidence="2" id="KW-1185">Reference proteome</keyword>
<accession>A0A1S1REX8</accession>
<protein>
    <recommendedName>
        <fullName evidence="3">SnoaL-like domain-containing protein</fullName>
    </recommendedName>
</protein>
<name>A0A1S1REX8_9ACTN</name>
<dbReference type="OrthoDB" id="4535563at2"/>
<sequence>MNLEEKLSLHQRMADGYRDAYLHQGTKDGATYDSWKFAPDALYSSPYFTGHDVINLGEISGGADASLIFEAIAASAIQEAKAYSVTFPDWKLVDYTSWAAENGYVARVRWEGHTRNGLKMGFYSTTFVETNDNGEIRHWQTFVNDEEYGPFLEVAIGRRGPFQGHLEYMELVGKVLRDNGLE</sequence>
<gene>
    <name evidence="1" type="ORF">CC117_32310</name>
</gene>
<reference evidence="2" key="1">
    <citation type="submission" date="2016-07" db="EMBL/GenBank/DDBJ databases">
        <title>Sequence Frankia sp. strain CcI1.17.</title>
        <authorList>
            <person name="Ghodhbane-Gtari F."/>
            <person name="Swanson E."/>
            <person name="Gueddou A."/>
            <person name="Morris K."/>
            <person name="Hezbri K."/>
            <person name="Ktari A."/>
            <person name="Nouioui I."/>
            <person name="Abebe-Akele F."/>
            <person name="Simpson S."/>
            <person name="Thomas K."/>
            <person name="Gtari M."/>
            <person name="Tisa L.S."/>
            <person name="Hurst S."/>
        </authorList>
    </citation>
    <scope>NUCLEOTIDE SEQUENCE [LARGE SCALE GENOMIC DNA]</scope>
    <source>
        <strain evidence="2">Cc1.17</strain>
    </source>
</reference>
<evidence type="ECO:0000313" key="2">
    <source>
        <dbReference type="Proteomes" id="UP000179627"/>
    </source>
</evidence>
<proteinExistence type="predicted"/>
<dbReference type="Proteomes" id="UP000179627">
    <property type="component" value="Unassembled WGS sequence"/>
</dbReference>
<dbReference type="EMBL" id="MBLM01000022">
    <property type="protein sequence ID" value="OHV44309.1"/>
    <property type="molecule type" value="Genomic_DNA"/>
</dbReference>